<proteinExistence type="predicted"/>
<reference evidence="3" key="1">
    <citation type="submission" date="2017-02" db="EMBL/GenBank/DDBJ databases">
        <title>Natronthermophilus aegyptiacus gen. nov.,sp. nov., an aerobic, extremely halophilic alkalithermophilic archaeon isolated from the athalassohaline Wadi An Natrun, Egypt.</title>
        <authorList>
            <person name="Zhao B."/>
        </authorList>
    </citation>
    <scope>NUCLEOTIDE SEQUENCE [LARGE SCALE GENOMIC DNA]</scope>
    <source>
        <strain evidence="3">JW/NM-HA 15</strain>
    </source>
</reference>
<organism evidence="2 3">
    <name type="scientific">Natrarchaeobaculum aegyptiacum</name>
    <dbReference type="NCBI Taxonomy" id="745377"/>
    <lineage>
        <taxon>Archaea</taxon>
        <taxon>Methanobacteriati</taxon>
        <taxon>Methanobacteriota</taxon>
        <taxon>Stenosarchaea group</taxon>
        <taxon>Halobacteria</taxon>
        <taxon>Halobacteriales</taxon>
        <taxon>Natrialbaceae</taxon>
        <taxon>Natrarchaeobaculum</taxon>
    </lineage>
</organism>
<evidence type="ECO:0000313" key="3">
    <source>
        <dbReference type="Proteomes" id="UP000250088"/>
    </source>
</evidence>
<protein>
    <submittedName>
        <fullName evidence="2">Uncharacterized protein</fullName>
    </submittedName>
</protein>
<dbReference type="KEGG" id="naj:B1756_17080"/>
<gene>
    <name evidence="2" type="ORF">B1756_17080</name>
</gene>
<dbReference type="AlphaFoldDB" id="A0A2Z2HVD8"/>
<accession>A0A2Z2HVD8</accession>
<keyword evidence="3" id="KW-1185">Reference proteome</keyword>
<evidence type="ECO:0000256" key="1">
    <source>
        <dbReference type="SAM" id="MobiDB-lite"/>
    </source>
</evidence>
<sequence length="104" mass="11593">MCDQFGDCSNDGTCQLVLRNRQTGMELVEHHCKAHLVLRVWEVERDDAFEVVDARTLDWSPDATDPFDVPADDDSSDDGQPLERHGPVVGPVREPSAEITDADE</sequence>
<evidence type="ECO:0000313" key="2">
    <source>
        <dbReference type="EMBL" id="ARS91266.1"/>
    </source>
</evidence>
<dbReference type="OrthoDB" id="189897at2157"/>
<feature type="region of interest" description="Disordered" evidence="1">
    <location>
        <begin position="57"/>
        <end position="104"/>
    </location>
</feature>
<dbReference type="Proteomes" id="UP000250088">
    <property type="component" value="Chromosome"/>
</dbReference>
<name>A0A2Z2HVD8_9EURY</name>
<dbReference type="EMBL" id="CP019893">
    <property type="protein sequence ID" value="ARS91266.1"/>
    <property type="molecule type" value="Genomic_DNA"/>
</dbReference>